<dbReference type="InterPro" id="IPR018060">
    <property type="entry name" value="HTH_AraC"/>
</dbReference>
<evidence type="ECO:0000256" key="3">
    <source>
        <dbReference type="ARBA" id="ARBA00023163"/>
    </source>
</evidence>
<keyword evidence="6" id="KW-1185">Reference proteome</keyword>
<organism evidence="5 6">
    <name type="scientific">Paraburkholderia phytofirmans</name>
    <dbReference type="NCBI Taxonomy" id="261302"/>
    <lineage>
        <taxon>Bacteria</taxon>
        <taxon>Pseudomonadati</taxon>
        <taxon>Pseudomonadota</taxon>
        <taxon>Betaproteobacteria</taxon>
        <taxon>Burkholderiales</taxon>
        <taxon>Burkholderiaceae</taxon>
        <taxon>Paraburkholderia</taxon>
    </lineage>
</organism>
<evidence type="ECO:0000256" key="1">
    <source>
        <dbReference type="ARBA" id="ARBA00023015"/>
    </source>
</evidence>
<dbReference type="EMBL" id="JAQQDR010000011">
    <property type="protein sequence ID" value="MFM0241923.1"/>
    <property type="molecule type" value="Genomic_DNA"/>
</dbReference>
<dbReference type="RefSeq" id="WP_408263840.1">
    <property type="nucleotide sequence ID" value="NZ_JAQQCK010000017.1"/>
</dbReference>
<keyword evidence="1" id="KW-0805">Transcription regulation</keyword>
<dbReference type="SUPFAM" id="SSF46689">
    <property type="entry name" value="Homeodomain-like"/>
    <property type="match status" value="2"/>
</dbReference>
<evidence type="ECO:0000256" key="2">
    <source>
        <dbReference type="ARBA" id="ARBA00023125"/>
    </source>
</evidence>
<dbReference type="PROSITE" id="PS01124">
    <property type="entry name" value="HTH_ARAC_FAMILY_2"/>
    <property type="match status" value="1"/>
</dbReference>
<accession>A0ABW9BNU1</accession>
<keyword evidence="3" id="KW-0804">Transcription</keyword>
<dbReference type="Pfam" id="PF12833">
    <property type="entry name" value="HTH_18"/>
    <property type="match status" value="1"/>
</dbReference>
<evidence type="ECO:0000313" key="6">
    <source>
        <dbReference type="Proteomes" id="UP001629274"/>
    </source>
</evidence>
<dbReference type="PANTHER" id="PTHR11019">
    <property type="entry name" value="HTH-TYPE TRANSCRIPTIONAL REGULATOR NIMR"/>
    <property type="match status" value="1"/>
</dbReference>
<evidence type="ECO:0000313" key="5">
    <source>
        <dbReference type="EMBL" id="MFM0241923.1"/>
    </source>
</evidence>
<sequence length="279" mass="31018">MKPDQLSALIERFSLQTGVFYNGTLCGIARFEEEQQGYIHLLRRGRMRVRLSDGTTLPVSGPCLMYCPRALAHRFEVEEEEEVELTCASVRIQSGFNNPITRAIPDIVILQCAELPHAKPLLDILVAEAATYQDGRVAALNRLFELVIIQVLRFLISQGKASSGLLAGLADPRIALALEAVHEHPESAWTIELMASTAGMSRARFADHFRNVVQLTPLNYVTDWRLTLAQQMLLAGRSTQLIASEVGYESSSALARAFRRRLGFSPVAWLDSQRKLKAA</sequence>
<gene>
    <name evidence="5" type="ORF">PQR03_27660</name>
</gene>
<reference evidence="5 6" key="1">
    <citation type="journal article" date="2024" name="Chem. Sci.">
        <title>Discovery of megapolipeptins by genome mining of a Burkholderiales bacteria collection.</title>
        <authorList>
            <person name="Paulo B.S."/>
            <person name="Recchia M.J.J."/>
            <person name="Lee S."/>
            <person name="Fergusson C.H."/>
            <person name="Romanowski S.B."/>
            <person name="Hernandez A."/>
            <person name="Krull N."/>
            <person name="Liu D.Y."/>
            <person name="Cavanagh H."/>
            <person name="Bos A."/>
            <person name="Gray C.A."/>
            <person name="Murphy B.T."/>
            <person name="Linington R.G."/>
            <person name="Eustaquio A.S."/>
        </authorList>
    </citation>
    <scope>NUCLEOTIDE SEQUENCE [LARGE SCALE GENOMIC DNA]</scope>
    <source>
        <strain evidence="5 6">RL17-351-BIE-A</strain>
    </source>
</reference>
<feature type="domain" description="HTH araC/xylS-type" evidence="4">
    <location>
        <begin position="175"/>
        <end position="272"/>
    </location>
</feature>
<protein>
    <submittedName>
        <fullName evidence="5">AraC family transcriptional regulator</fullName>
    </submittedName>
</protein>
<name>A0ABW9BNU1_9BURK</name>
<dbReference type="Pfam" id="PF12852">
    <property type="entry name" value="Cupin_6"/>
    <property type="match status" value="1"/>
</dbReference>
<evidence type="ECO:0000259" key="4">
    <source>
        <dbReference type="PROSITE" id="PS01124"/>
    </source>
</evidence>
<dbReference type="PANTHER" id="PTHR11019:SF159">
    <property type="entry name" value="TRANSCRIPTIONAL REGULATOR-RELATED"/>
    <property type="match status" value="1"/>
</dbReference>
<dbReference type="Proteomes" id="UP001629274">
    <property type="component" value="Unassembled WGS sequence"/>
</dbReference>
<dbReference type="SMART" id="SM00342">
    <property type="entry name" value="HTH_ARAC"/>
    <property type="match status" value="1"/>
</dbReference>
<dbReference type="InterPro" id="IPR009057">
    <property type="entry name" value="Homeodomain-like_sf"/>
</dbReference>
<dbReference type="Gene3D" id="1.10.10.60">
    <property type="entry name" value="Homeodomain-like"/>
    <property type="match status" value="2"/>
</dbReference>
<keyword evidence="2" id="KW-0238">DNA-binding</keyword>
<dbReference type="InterPro" id="IPR032783">
    <property type="entry name" value="AraC_lig"/>
</dbReference>
<comment type="caution">
    <text evidence="5">The sequence shown here is derived from an EMBL/GenBank/DDBJ whole genome shotgun (WGS) entry which is preliminary data.</text>
</comment>
<proteinExistence type="predicted"/>